<feature type="domain" description="CCDC92/74 N-terminal" evidence="4">
    <location>
        <begin position="130"/>
        <end position="182"/>
    </location>
</feature>
<keyword evidence="6" id="KW-1185">Reference proteome</keyword>
<reference evidence="5" key="1">
    <citation type="submission" date="2020-08" db="EMBL/GenBank/DDBJ databases">
        <title>Spodoptera exigua strain:BAW_Kor-Di-RS1 Genome sequencing and assembly.</title>
        <authorList>
            <person name="Kim J."/>
            <person name="Nam H.Y."/>
            <person name="Kwon M."/>
            <person name="Choi J.H."/>
            <person name="Cho S.R."/>
            <person name="Kim G.-H."/>
        </authorList>
    </citation>
    <scope>NUCLEOTIDE SEQUENCE</scope>
    <source>
        <strain evidence="5">BAW_Kor-Di-RS1</strain>
        <tissue evidence="5">Whole-body</tissue>
    </source>
</reference>
<accession>A0A835G7I5</accession>
<proteinExistence type="predicted"/>
<evidence type="ECO:0000256" key="2">
    <source>
        <dbReference type="SAM" id="Coils"/>
    </source>
</evidence>
<feature type="region of interest" description="Disordered" evidence="3">
    <location>
        <begin position="360"/>
        <end position="450"/>
    </location>
</feature>
<dbReference type="PANTHER" id="PTHR14882">
    <property type="entry name" value="COILED-COIL DOMAIN-CONTAINING 74A"/>
    <property type="match status" value="1"/>
</dbReference>
<feature type="compositionally biased region" description="Low complexity" evidence="3">
    <location>
        <begin position="408"/>
        <end position="425"/>
    </location>
</feature>
<dbReference type="AlphaFoldDB" id="A0A835G7I5"/>
<dbReference type="InterPro" id="IPR039496">
    <property type="entry name" value="CCDC92/74_N"/>
</dbReference>
<evidence type="ECO:0000256" key="3">
    <source>
        <dbReference type="SAM" id="MobiDB-lite"/>
    </source>
</evidence>
<feature type="compositionally biased region" description="Polar residues" evidence="3">
    <location>
        <begin position="377"/>
        <end position="390"/>
    </location>
</feature>
<feature type="region of interest" description="Disordered" evidence="3">
    <location>
        <begin position="468"/>
        <end position="498"/>
    </location>
</feature>
<feature type="compositionally biased region" description="Polar residues" evidence="3">
    <location>
        <begin position="468"/>
        <end position="477"/>
    </location>
</feature>
<feature type="region of interest" description="Disordered" evidence="3">
    <location>
        <begin position="1"/>
        <end position="21"/>
    </location>
</feature>
<dbReference type="Pfam" id="PF14916">
    <property type="entry name" value="CCDC92"/>
    <property type="match status" value="1"/>
</dbReference>
<feature type="compositionally biased region" description="Basic and acidic residues" evidence="3">
    <location>
        <begin position="426"/>
        <end position="435"/>
    </location>
</feature>
<evidence type="ECO:0000256" key="1">
    <source>
        <dbReference type="ARBA" id="ARBA00023054"/>
    </source>
</evidence>
<organism evidence="5 6">
    <name type="scientific">Spodoptera exigua</name>
    <name type="common">Beet armyworm</name>
    <name type="synonym">Noctua fulgens</name>
    <dbReference type="NCBI Taxonomy" id="7107"/>
    <lineage>
        <taxon>Eukaryota</taxon>
        <taxon>Metazoa</taxon>
        <taxon>Ecdysozoa</taxon>
        <taxon>Arthropoda</taxon>
        <taxon>Hexapoda</taxon>
        <taxon>Insecta</taxon>
        <taxon>Pterygota</taxon>
        <taxon>Neoptera</taxon>
        <taxon>Endopterygota</taxon>
        <taxon>Lepidoptera</taxon>
        <taxon>Glossata</taxon>
        <taxon>Ditrysia</taxon>
        <taxon>Noctuoidea</taxon>
        <taxon>Noctuidae</taxon>
        <taxon>Amphipyrinae</taxon>
        <taxon>Spodoptera</taxon>
    </lineage>
</organism>
<dbReference type="PANTHER" id="PTHR14882:SF5">
    <property type="entry name" value="COILED-COIL DOMAIN CONTAINING 74A"/>
    <property type="match status" value="1"/>
</dbReference>
<dbReference type="EMBL" id="JACKWZ010000350">
    <property type="protein sequence ID" value="KAF9408967.1"/>
    <property type="molecule type" value="Genomic_DNA"/>
</dbReference>
<evidence type="ECO:0000259" key="4">
    <source>
        <dbReference type="Pfam" id="PF14916"/>
    </source>
</evidence>
<evidence type="ECO:0000313" key="5">
    <source>
        <dbReference type="EMBL" id="KAF9408967.1"/>
    </source>
</evidence>
<protein>
    <recommendedName>
        <fullName evidence="4">CCDC92/74 N-terminal domain-containing protein</fullName>
    </recommendedName>
</protein>
<feature type="compositionally biased region" description="Pro residues" evidence="3">
    <location>
        <begin position="1"/>
        <end position="18"/>
    </location>
</feature>
<feature type="compositionally biased region" description="Basic and acidic residues" evidence="3">
    <location>
        <begin position="391"/>
        <end position="406"/>
    </location>
</feature>
<feature type="region of interest" description="Disordered" evidence="3">
    <location>
        <begin position="174"/>
        <end position="195"/>
    </location>
</feature>
<gene>
    <name evidence="5" type="ORF">HW555_011517</name>
</gene>
<name>A0A835G7I5_SPOEX</name>
<dbReference type="InterPro" id="IPR040370">
    <property type="entry name" value="CCDC74A/CCDC74B/CCDC92"/>
</dbReference>
<keyword evidence="1 2" id="KW-0175">Coiled coil</keyword>
<sequence>MITRPPPDMGAPPLPAPQPEARHFPQWSRTAILTLASLDQEDDVIAEVVGKVVVRLLCTNVESLSLEARACSAAVHNKGGCASRSSLTCYSLAMASKVLVPAAPFTKLQVKKSAPEPTGGGFIIGGDPVARVAHLEHSVRFLQEQHRQMLSGLHAEIEALRERNRDLQFQLIFNKESSPKATSPPAEENTENNEAKLKREVTRLEQEASAARSEAKAAEARALQLQLLVDAQTEKLRALEVCSCGAGEGACAPESRAELRARLGEAERLVRRLRADAERQRREVHAAAGRDPAAGGAVTNLLFDGVAARHAHLQCMKNSLHASLRASGLDAYGYQNNYHFPPVHTPDFWREPLRDDFNMVGSRGRSTRRPLTLPELSGQQMHRSTIYANNHTRDPRPRANGYDKNKKPPATNGDATATTTSTTPKTPEEPSESRFRSVNASDLSKHEHFNMNSKATYPELKIVVTKLISQSQVSGASTDAGRGRARRHHHRKHAPDHT</sequence>
<evidence type="ECO:0000313" key="6">
    <source>
        <dbReference type="Proteomes" id="UP000648187"/>
    </source>
</evidence>
<dbReference type="Proteomes" id="UP000648187">
    <property type="component" value="Unassembled WGS sequence"/>
</dbReference>
<feature type="coiled-coil region" evidence="2">
    <location>
        <begin position="256"/>
        <end position="290"/>
    </location>
</feature>
<feature type="compositionally biased region" description="Basic residues" evidence="3">
    <location>
        <begin position="483"/>
        <end position="498"/>
    </location>
</feature>
<comment type="caution">
    <text evidence="5">The sequence shown here is derived from an EMBL/GenBank/DDBJ whole genome shotgun (WGS) entry which is preliminary data.</text>
</comment>